<dbReference type="AlphaFoldDB" id="A0A9D4EKS3"/>
<dbReference type="Proteomes" id="UP000828390">
    <property type="component" value="Unassembled WGS sequence"/>
</dbReference>
<sequence length="57" mass="6947">MEKGRHKQRKSRVLFRLHGQATVVFDDYEEGPFIKDITHKSRGQKREPEYEFQRRAE</sequence>
<protein>
    <submittedName>
        <fullName evidence="1">Uncharacterized protein</fullName>
    </submittedName>
</protein>
<evidence type="ECO:0000313" key="1">
    <source>
        <dbReference type="EMBL" id="KAH3782514.1"/>
    </source>
</evidence>
<organism evidence="1 2">
    <name type="scientific">Dreissena polymorpha</name>
    <name type="common">Zebra mussel</name>
    <name type="synonym">Mytilus polymorpha</name>
    <dbReference type="NCBI Taxonomy" id="45954"/>
    <lineage>
        <taxon>Eukaryota</taxon>
        <taxon>Metazoa</taxon>
        <taxon>Spiralia</taxon>
        <taxon>Lophotrochozoa</taxon>
        <taxon>Mollusca</taxon>
        <taxon>Bivalvia</taxon>
        <taxon>Autobranchia</taxon>
        <taxon>Heteroconchia</taxon>
        <taxon>Euheterodonta</taxon>
        <taxon>Imparidentia</taxon>
        <taxon>Neoheterodontei</taxon>
        <taxon>Myida</taxon>
        <taxon>Dreissenoidea</taxon>
        <taxon>Dreissenidae</taxon>
        <taxon>Dreissena</taxon>
    </lineage>
</organism>
<dbReference type="EMBL" id="JAIWYP010000008">
    <property type="protein sequence ID" value="KAH3782514.1"/>
    <property type="molecule type" value="Genomic_DNA"/>
</dbReference>
<name>A0A9D4EKS3_DREPO</name>
<evidence type="ECO:0000313" key="2">
    <source>
        <dbReference type="Proteomes" id="UP000828390"/>
    </source>
</evidence>
<reference evidence="1" key="1">
    <citation type="journal article" date="2019" name="bioRxiv">
        <title>The Genome of the Zebra Mussel, Dreissena polymorpha: A Resource for Invasive Species Research.</title>
        <authorList>
            <person name="McCartney M.A."/>
            <person name="Auch B."/>
            <person name="Kono T."/>
            <person name="Mallez S."/>
            <person name="Zhang Y."/>
            <person name="Obille A."/>
            <person name="Becker A."/>
            <person name="Abrahante J.E."/>
            <person name="Garbe J."/>
            <person name="Badalamenti J.P."/>
            <person name="Herman A."/>
            <person name="Mangelson H."/>
            <person name="Liachko I."/>
            <person name="Sullivan S."/>
            <person name="Sone E.D."/>
            <person name="Koren S."/>
            <person name="Silverstein K.A.T."/>
            <person name="Beckman K.B."/>
            <person name="Gohl D.M."/>
        </authorList>
    </citation>
    <scope>NUCLEOTIDE SEQUENCE</scope>
    <source>
        <strain evidence="1">Duluth1</strain>
        <tissue evidence="1">Whole animal</tissue>
    </source>
</reference>
<comment type="caution">
    <text evidence="1">The sequence shown here is derived from an EMBL/GenBank/DDBJ whole genome shotgun (WGS) entry which is preliminary data.</text>
</comment>
<accession>A0A9D4EKS3</accession>
<reference evidence="1" key="2">
    <citation type="submission" date="2020-11" db="EMBL/GenBank/DDBJ databases">
        <authorList>
            <person name="McCartney M.A."/>
            <person name="Auch B."/>
            <person name="Kono T."/>
            <person name="Mallez S."/>
            <person name="Becker A."/>
            <person name="Gohl D.M."/>
            <person name="Silverstein K.A.T."/>
            <person name="Koren S."/>
            <person name="Bechman K.B."/>
            <person name="Herman A."/>
            <person name="Abrahante J.E."/>
            <person name="Garbe J."/>
        </authorList>
    </citation>
    <scope>NUCLEOTIDE SEQUENCE</scope>
    <source>
        <strain evidence="1">Duluth1</strain>
        <tissue evidence="1">Whole animal</tissue>
    </source>
</reference>
<keyword evidence="2" id="KW-1185">Reference proteome</keyword>
<gene>
    <name evidence="1" type="ORF">DPMN_160431</name>
</gene>
<proteinExistence type="predicted"/>